<dbReference type="Gene3D" id="2.60.40.1210">
    <property type="entry name" value="Cellobiose dehydrogenase, cytochrome domain"/>
    <property type="match status" value="1"/>
</dbReference>
<dbReference type="InterPro" id="IPR006593">
    <property type="entry name" value="Cyt_b561/ferric_Rdtase_TM"/>
</dbReference>
<dbReference type="Pfam" id="PF16010">
    <property type="entry name" value="CDH-cyt"/>
    <property type="match status" value="1"/>
</dbReference>
<feature type="transmembrane region" description="Helical" evidence="7">
    <location>
        <begin position="241"/>
        <end position="260"/>
    </location>
</feature>
<name>A0A9P5NU96_GYMJU</name>
<keyword evidence="10" id="KW-1185">Reference proteome</keyword>
<dbReference type="CDD" id="cd09630">
    <property type="entry name" value="CDH_like_cytochrome"/>
    <property type="match status" value="1"/>
</dbReference>
<dbReference type="InterPro" id="IPR005018">
    <property type="entry name" value="DOMON_domain"/>
</dbReference>
<keyword evidence="6 7" id="KW-0472">Membrane</keyword>
<comment type="subcellular location">
    <subcellularLocation>
        <location evidence="1">Membrane</location>
    </subcellularLocation>
</comment>
<feature type="transmembrane region" description="Helical" evidence="7">
    <location>
        <begin position="310"/>
        <end position="333"/>
    </location>
</feature>
<proteinExistence type="predicted"/>
<feature type="transmembrane region" description="Helical" evidence="7">
    <location>
        <begin position="164"/>
        <end position="189"/>
    </location>
</feature>
<accession>A0A9P5NU96</accession>
<dbReference type="SMART" id="SM00664">
    <property type="entry name" value="DoH"/>
    <property type="match status" value="1"/>
</dbReference>
<dbReference type="CDD" id="cd08760">
    <property type="entry name" value="Cyt_b561_FRRS1_like"/>
    <property type="match status" value="1"/>
</dbReference>
<evidence type="ECO:0000256" key="5">
    <source>
        <dbReference type="ARBA" id="ARBA00022989"/>
    </source>
</evidence>
<feature type="domain" description="Cytochrome b561" evidence="8">
    <location>
        <begin position="120"/>
        <end position="327"/>
    </location>
</feature>
<keyword evidence="5 7" id="KW-1133">Transmembrane helix</keyword>
<evidence type="ECO:0000313" key="9">
    <source>
        <dbReference type="EMBL" id="KAF8906571.1"/>
    </source>
</evidence>
<dbReference type="Proteomes" id="UP000724874">
    <property type="component" value="Unassembled WGS sequence"/>
</dbReference>
<dbReference type="InterPro" id="IPR015920">
    <property type="entry name" value="Cellobiose_DH-like_cyt"/>
</dbReference>
<reference evidence="9" key="1">
    <citation type="submission" date="2020-11" db="EMBL/GenBank/DDBJ databases">
        <authorList>
            <consortium name="DOE Joint Genome Institute"/>
            <person name="Ahrendt S."/>
            <person name="Riley R."/>
            <person name="Andreopoulos W."/>
            <person name="LaButti K."/>
            <person name="Pangilinan J."/>
            <person name="Ruiz-duenas F.J."/>
            <person name="Barrasa J.M."/>
            <person name="Sanchez-Garcia M."/>
            <person name="Camarero S."/>
            <person name="Miyauchi S."/>
            <person name="Serrano A."/>
            <person name="Linde D."/>
            <person name="Babiker R."/>
            <person name="Drula E."/>
            <person name="Ayuso-Fernandez I."/>
            <person name="Pacheco R."/>
            <person name="Padilla G."/>
            <person name="Ferreira P."/>
            <person name="Barriuso J."/>
            <person name="Kellner H."/>
            <person name="Castanera R."/>
            <person name="Alfaro M."/>
            <person name="Ramirez L."/>
            <person name="Pisabarro A.G."/>
            <person name="Kuo A."/>
            <person name="Tritt A."/>
            <person name="Lipzen A."/>
            <person name="He G."/>
            <person name="Yan M."/>
            <person name="Ng V."/>
            <person name="Cullen D."/>
            <person name="Martin F."/>
            <person name="Rosso M.-N."/>
            <person name="Henrissat B."/>
            <person name="Hibbett D."/>
            <person name="Martinez A.T."/>
            <person name="Grigoriev I.V."/>
        </authorList>
    </citation>
    <scope>NUCLEOTIDE SEQUENCE</scope>
    <source>
        <strain evidence="9">AH 44721</strain>
    </source>
</reference>
<protein>
    <recommendedName>
        <fullName evidence="8">Cytochrome b561 domain-containing protein</fullName>
    </recommendedName>
</protein>
<dbReference type="AlphaFoldDB" id="A0A9P5NU96"/>
<dbReference type="PROSITE" id="PS50939">
    <property type="entry name" value="CYTOCHROME_B561"/>
    <property type="match status" value="1"/>
</dbReference>
<evidence type="ECO:0000256" key="1">
    <source>
        <dbReference type="ARBA" id="ARBA00004370"/>
    </source>
</evidence>
<feature type="transmembrane region" description="Helical" evidence="7">
    <location>
        <begin position="201"/>
        <end position="221"/>
    </location>
</feature>
<evidence type="ECO:0000259" key="8">
    <source>
        <dbReference type="PROSITE" id="PS50939"/>
    </source>
</evidence>
<evidence type="ECO:0000256" key="7">
    <source>
        <dbReference type="SAM" id="Phobius"/>
    </source>
</evidence>
<dbReference type="OrthoDB" id="19261at2759"/>
<evidence type="ECO:0000256" key="6">
    <source>
        <dbReference type="ARBA" id="ARBA00023136"/>
    </source>
</evidence>
<dbReference type="PANTHER" id="PTHR47797:SF3">
    <property type="entry name" value="CYTOCHROME B561 DOMAIN-CONTAINING PROTEIN"/>
    <property type="match status" value="1"/>
</dbReference>
<dbReference type="SUPFAM" id="SSF49344">
    <property type="entry name" value="CBD9-like"/>
    <property type="match status" value="1"/>
</dbReference>
<organism evidence="9 10">
    <name type="scientific">Gymnopilus junonius</name>
    <name type="common">Spectacular rustgill mushroom</name>
    <name type="synonym">Gymnopilus spectabilis subsp. junonius</name>
    <dbReference type="NCBI Taxonomy" id="109634"/>
    <lineage>
        <taxon>Eukaryota</taxon>
        <taxon>Fungi</taxon>
        <taxon>Dikarya</taxon>
        <taxon>Basidiomycota</taxon>
        <taxon>Agaricomycotina</taxon>
        <taxon>Agaricomycetes</taxon>
        <taxon>Agaricomycetidae</taxon>
        <taxon>Agaricales</taxon>
        <taxon>Agaricineae</taxon>
        <taxon>Hymenogastraceae</taxon>
        <taxon>Gymnopilus</taxon>
    </lineage>
</organism>
<feature type="transmembrane region" description="Helical" evidence="7">
    <location>
        <begin position="272"/>
        <end position="290"/>
    </location>
</feature>
<keyword evidence="3 7" id="KW-0812">Transmembrane</keyword>
<keyword evidence="2" id="KW-0813">Transport</keyword>
<gene>
    <name evidence="9" type="ORF">CPB84DRAFT_1882361</name>
</gene>
<sequence>MCIRAVVNGSSTNYILSSLGNLNLGWMAMGFGQQMPDTPMVIMWINNDGSVTLSQRSAAAEVMPTVDSSPPRKAVKVSGLTISSAAQLAFSVPSNSDTKQPVIFAIGTTNPGSSAEDATLNQHTDYGILQLDLAKQINNSDPGNLPPTGSSDSFSPLLPYQRLIVAHAIFCTVGFLLFLPAGALLARYLRNFLPTTWFQTHWIVQFVIAGPTILIGVILGIESVAEAKAFHLNDTHKKWGIAIFILYLAQCAFGAFVHFIKKKDRKRRPPKNYLHAILGLAIIGLALYQVHSGYHYEWPSTTGRKPLPKVVGIIFWVWLVFLPLAYFAGLGFLPKQYRQESRKAIVNDEDDNGNLFNLKQTAYPRR</sequence>
<evidence type="ECO:0000256" key="2">
    <source>
        <dbReference type="ARBA" id="ARBA00022448"/>
    </source>
</evidence>
<evidence type="ECO:0000313" key="10">
    <source>
        <dbReference type="Proteomes" id="UP000724874"/>
    </source>
</evidence>
<dbReference type="GO" id="GO:0016020">
    <property type="term" value="C:membrane"/>
    <property type="evidence" value="ECO:0007669"/>
    <property type="project" value="UniProtKB-SubCell"/>
</dbReference>
<evidence type="ECO:0000256" key="4">
    <source>
        <dbReference type="ARBA" id="ARBA00022982"/>
    </source>
</evidence>
<comment type="caution">
    <text evidence="9">The sequence shown here is derived from an EMBL/GenBank/DDBJ whole genome shotgun (WGS) entry which is preliminary data.</text>
</comment>
<dbReference type="Gene3D" id="1.20.120.1770">
    <property type="match status" value="1"/>
</dbReference>
<dbReference type="Pfam" id="PF03188">
    <property type="entry name" value="Cytochrom_B561"/>
    <property type="match status" value="1"/>
</dbReference>
<dbReference type="EMBL" id="JADNYJ010000018">
    <property type="protein sequence ID" value="KAF8906571.1"/>
    <property type="molecule type" value="Genomic_DNA"/>
</dbReference>
<dbReference type="PANTHER" id="PTHR47797">
    <property type="entry name" value="DEHYDROGENASE, PUTATIVE (AFU_ORTHOLOGUE AFUA_8G05805)-RELATED"/>
    <property type="match status" value="1"/>
</dbReference>
<dbReference type="SMART" id="SM00665">
    <property type="entry name" value="B561"/>
    <property type="match status" value="1"/>
</dbReference>
<keyword evidence="4" id="KW-0249">Electron transport</keyword>
<evidence type="ECO:0000256" key="3">
    <source>
        <dbReference type="ARBA" id="ARBA00022692"/>
    </source>
</evidence>